<evidence type="ECO:0000256" key="1">
    <source>
        <dbReference type="SAM" id="MobiDB-lite"/>
    </source>
</evidence>
<dbReference type="RefSeq" id="XP_066661181.1">
    <property type="nucleotide sequence ID" value="XM_066818993.1"/>
</dbReference>
<organism evidence="2 3">
    <name type="scientific">Apiospora hydei</name>
    <dbReference type="NCBI Taxonomy" id="1337664"/>
    <lineage>
        <taxon>Eukaryota</taxon>
        <taxon>Fungi</taxon>
        <taxon>Dikarya</taxon>
        <taxon>Ascomycota</taxon>
        <taxon>Pezizomycotina</taxon>
        <taxon>Sordariomycetes</taxon>
        <taxon>Xylariomycetidae</taxon>
        <taxon>Amphisphaeriales</taxon>
        <taxon>Apiosporaceae</taxon>
        <taxon>Apiospora</taxon>
    </lineage>
</organism>
<dbReference type="GeneID" id="92052053"/>
<proteinExistence type="predicted"/>
<keyword evidence="3" id="KW-1185">Reference proteome</keyword>
<evidence type="ECO:0000313" key="2">
    <source>
        <dbReference type="EMBL" id="KAK8062582.1"/>
    </source>
</evidence>
<comment type="caution">
    <text evidence="2">The sequence shown here is derived from an EMBL/GenBank/DDBJ whole genome shotgun (WGS) entry which is preliminary data.</text>
</comment>
<feature type="compositionally biased region" description="Basic and acidic residues" evidence="1">
    <location>
        <begin position="22"/>
        <end position="42"/>
    </location>
</feature>
<dbReference type="EMBL" id="JAQQWN010000010">
    <property type="protein sequence ID" value="KAK8062582.1"/>
    <property type="molecule type" value="Genomic_DNA"/>
</dbReference>
<reference evidence="2 3" key="1">
    <citation type="submission" date="2023-01" db="EMBL/GenBank/DDBJ databases">
        <title>Analysis of 21 Apiospora genomes using comparative genomics revels a genus with tremendous synthesis potential of carbohydrate active enzymes and secondary metabolites.</title>
        <authorList>
            <person name="Sorensen T."/>
        </authorList>
    </citation>
    <scope>NUCLEOTIDE SEQUENCE [LARGE SCALE GENOMIC DNA]</scope>
    <source>
        <strain evidence="2 3">CBS 114990</strain>
    </source>
</reference>
<accession>A0ABR1UUI8</accession>
<feature type="region of interest" description="Disordered" evidence="1">
    <location>
        <begin position="1"/>
        <end position="65"/>
    </location>
</feature>
<evidence type="ECO:0000313" key="3">
    <source>
        <dbReference type="Proteomes" id="UP001433268"/>
    </source>
</evidence>
<dbReference type="Proteomes" id="UP001433268">
    <property type="component" value="Unassembled WGS sequence"/>
</dbReference>
<name>A0ABR1UUI8_9PEZI</name>
<gene>
    <name evidence="2" type="ORF">PG997_014679</name>
</gene>
<protein>
    <submittedName>
        <fullName evidence="2">Uncharacterized protein</fullName>
    </submittedName>
</protein>
<sequence>MGEKGLQETLYPGTPESQYGPPRKELPRRDEDGYRWSDKDPQHTSPIFSTDREPSSRPTGCPCPDDAYKEELTNLIRDSDDYAIAFARGDDRYLGTVFGQADRRMDWMFQAPETLTKLGVIHSRSHGWRPRCPAEALEFMRYLANRATLEFDQVRRDDPGPRLRRDLLDRLEMAIKAMRQAFEECAEYALFEREQGWLYEKSYGDLWAAEWRFTKNAEPVSLAPIPRGTLERNQRGRPIYSRSVNING</sequence>